<evidence type="ECO:0000313" key="9">
    <source>
        <dbReference type="EMBL" id="KKH02524.1"/>
    </source>
</evidence>
<dbReference type="EMBL" id="JJPS01000086">
    <property type="protein sequence ID" value="KKG91058.1"/>
    <property type="molecule type" value="Genomic_DNA"/>
</dbReference>
<dbReference type="Proteomes" id="UP000033835">
    <property type="component" value="Unassembled WGS sequence"/>
</dbReference>
<gene>
    <name evidence="2" type="ORF">DU33_08425</name>
    <name evidence="10" type="ORF">DU42_13595</name>
    <name evidence="3" type="ORF">DU45_07330</name>
    <name evidence="9" type="ORF">DU56_07280</name>
    <name evidence="5" type="ORF">DU57_13225</name>
    <name evidence="6" type="ORF">DU59_16695</name>
    <name evidence="4" type="ORF">DU64_09500</name>
    <name evidence="8" type="ORF">DU66_07655</name>
    <name evidence="7" type="ORF">DU68_07190</name>
    <name evidence="11" type="ORF">DU71_13295</name>
    <name evidence="12" type="ORF">DU72_18625</name>
</gene>
<dbReference type="Proteomes" id="UP000034387">
    <property type="component" value="Unassembled WGS sequence"/>
</dbReference>
<proteinExistence type="predicted"/>
<dbReference type="Proteomes" id="UP000034279">
    <property type="component" value="Unassembled WGS sequence"/>
</dbReference>
<evidence type="ECO:0000313" key="21">
    <source>
        <dbReference type="Proteomes" id="UP000034566"/>
    </source>
</evidence>
<evidence type="ECO:0000313" key="8">
    <source>
        <dbReference type="EMBL" id="KKG99939.1"/>
    </source>
</evidence>
<dbReference type="EMBL" id="JJPW01000030">
    <property type="protein sequence ID" value="KKH02524.1"/>
    <property type="molecule type" value="Genomic_DNA"/>
</dbReference>
<evidence type="ECO:0000313" key="5">
    <source>
        <dbReference type="EMBL" id="KKG90818.1"/>
    </source>
</evidence>
<dbReference type="EMBL" id="JJPU01000051">
    <property type="protein sequence ID" value="KKG99939.1"/>
    <property type="molecule type" value="Genomic_DNA"/>
</dbReference>
<protein>
    <submittedName>
        <fullName evidence="3">Cytosine deaminase</fullName>
    </submittedName>
</protein>
<dbReference type="PANTHER" id="PTHR11079:SF162">
    <property type="entry name" value="RIBOFLAVIN BIOSYNTHESIS PROTEIN PYRD, CHLOROPLASTIC"/>
    <property type="match status" value="1"/>
</dbReference>
<evidence type="ECO:0000259" key="1">
    <source>
        <dbReference type="PROSITE" id="PS51747"/>
    </source>
</evidence>
<dbReference type="Proteomes" id="UP000034188">
    <property type="component" value="Unassembled WGS sequence"/>
</dbReference>
<dbReference type="EMBL" id="JJPR01000001">
    <property type="protein sequence ID" value="KKG90818.1"/>
    <property type="molecule type" value="Genomic_DNA"/>
</dbReference>
<dbReference type="Proteomes" id="UP000034468">
    <property type="component" value="Unassembled WGS sequence"/>
</dbReference>
<evidence type="ECO:0000313" key="7">
    <source>
        <dbReference type="EMBL" id="KKG98472.1"/>
    </source>
</evidence>
<evidence type="ECO:0000313" key="18">
    <source>
        <dbReference type="Proteomes" id="UP000034387"/>
    </source>
</evidence>
<evidence type="ECO:0000313" key="17">
    <source>
        <dbReference type="Proteomes" id="UP000034279"/>
    </source>
</evidence>
<evidence type="ECO:0000313" key="23">
    <source>
        <dbReference type="Proteomes" id="UP000034950"/>
    </source>
</evidence>
<evidence type="ECO:0000313" key="19">
    <source>
        <dbReference type="Proteomes" id="UP000034409"/>
    </source>
</evidence>
<dbReference type="CDD" id="cd01285">
    <property type="entry name" value="nucleoside_deaminase"/>
    <property type="match status" value="1"/>
</dbReference>
<dbReference type="Pfam" id="PF00383">
    <property type="entry name" value="dCMP_cyt_deam_1"/>
    <property type="match status" value="1"/>
</dbReference>
<evidence type="ECO:0000313" key="4">
    <source>
        <dbReference type="EMBL" id="KKG65350.1"/>
    </source>
</evidence>
<dbReference type="EMBL" id="JJPX01000177">
    <property type="protein sequence ID" value="KKH04650.1"/>
    <property type="molecule type" value="Genomic_DNA"/>
</dbReference>
<dbReference type="EMBL" id="JJPJ01000029">
    <property type="protein sequence ID" value="KKG65350.1"/>
    <property type="molecule type" value="Genomic_DNA"/>
</dbReference>
<dbReference type="Proteomes" id="UP000034566">
    <property type="component" value="Unassembled WGS sequence"/>
</dbReference>
<dbReference type="PATRIC" id="fig|2209.42.peg.1880"/>
<dbReference type="EMBL" id="JJPK01000020">
    <property type="protein sequence ID" value="KKG64315.1"/>
    <property type="molecule type" value="Genomic_DNA"/>
</dbReference>
<dbReference type="RefSeq" id="WP_048038630.1">
    <property type="nucleotide sequence ID" value="NZ_JJPI01000133.1"/>
</dbReference>
<dbReference type="Proteomes" id="UP000034409">
    <property type="component" value="Unassembled WGS sequence"/>
</dbReference>
<dbReference type="EMBL" id="JJPI01000133">
    <property type="protein sequence ID" value="KKG50758.1"/>
    <property type="molecule type" value="Genomic_DNA"/>
</dbReference>
<dbReference type="Proteomes" id="UP000034672">
    <property type="component" value="Unassembled WGS sequence"/>
</dbReference>
<feature type="domain" description="CMP/dCMP-type deaminase" evidence="1">
    <location>
        <begin position="43"/>
        <end position="155"/>
    </location>
</feature>
<dbReference type="EMBL" id="JJQK01000140">
    <property type="protein sequence ID" value="KKH51095.1"/>
    <property type="molecule type" value="Genomic_DNA"/>
</dbReference>
<name>A0A0F8J5W8_METMZ</name>
<dbReference type="Gene3D" id="3.40.140.10">
    <property type="entry name" value="Cytidine Deaminase, domain 2"/>
    <property type="match status" value="1"/>
</dbReference>
<evidence type="ECO:0000313" key="10">
    <source>
        <dbReference type="EMBL" id="KKH04650.1"/>
    </source>
</evidence>
<evidence type="ECO:0000313" key="12">
    <source>
        <dbReference type="EMBL" id="KKH51095.1"/>
    </source>
</evidence>
<dbReference type="Proteomes" id="UP000034253">
    <property type="component" value="Unassembled WGS sequence"/>
</dbReference>
<dbReference type="InterPro" id="IPR016193">
    <property type="entry name" value="Cytidine_deaminase-like"/>
</dbReference>
<evidence type="ECO:0000313" key="14">
    <source>
        <dbReference type="Proteomes" id="UP000034188"/>
    </source>
</evidence>
<evidence type="ECO:0000313" key="20">
    <source>
        <dbReference type="Proteomes" id="UP000034468"/>
    </source>
</evidence>
<evidence type="ECO:0000313" key="15">
    <source>
        <dbReference type="Proteomes" id="UP000034253"/>
    </source>
</evidence>
<evidence type="ECO:0000313" key="2">
    <source>
        <dbReference type="EMBL" id="KKG50758.1"/>
    </source>
</evidence>
<organism evidence="3 21">
    <name type="scientific">Methanosarcina mazei</name>
    <name type="common">Methanosarcina frisia</name>
    <dbReference type="NCBI Taxonomy" id="2209"/>
    <lineage>
        <taxon>Archaea</taxon>
        <taxon>Methanobacteriati</taxon>
        <taxon>Methanobacteriota</taxon>
        <taxon>Stenosarchaea group</taxon>
        <taxon>Methanomicrobia</taxon>
        <taxon>Methanosarcinales</taxon>
        <taxon>Methanosarcinaceae</taxon>
        <taxon>Methanosarcina</taxon>
    </lineage>
</organism>
<reference evidence="13 14" key="1">
    <citation type="journal article" date="2015" name="ISME J.">
        <title>Genomic and phenotypic differentiation among Methanosarcina mazei populations from Columbia River sediment.</title>
        <authorList>
            <person name="Youngblut N.D."/>
            <person name="Wirth J.S."/>
            <person name="Henriksen J.R."/>
            <person name="Smith M."/>
            <person name="Simon H."/>
            <person name="Metcalf W.W."/>
            <person name="Whitaker R.J."/>
        </authorList>
    </citation>
    <scope>NUCLEOTIDE SEQUENCE [LARGE SCALE GENOMIC DNA]</scope>
    <source>
        <strain evidence="11 22">1.H.A.1A.4</strain>
        <strain evidence="12 16">1.H.A.2.1</strain>
        <strain evidence="2 14">3.F.T.1A.1</strain>
        <strain evidence="4 17">3.F.T.1A.2</strain>
        <strain evidence="3 21">3.F.T.1A.4</strain>
        <strain evidence="5 23">3.H.A.2.6</strain>
        <strain evidence="6 19">3.H.A.2.8</strain>
        <strain evidence="8 20">3.H.M.1B.1</strain>
        <strain evidence="7 13">3.H.M.1B.2</strain>
        <strain evidence="9 15">3.H.M.1B.5</strain>
        <strain evidence="10 18">3.H.M.2.7</strain>
    </source>
</reference>
<evidence type="ECO:0000313" key="3">
    <source>
        <dbReference type="EMBL" id="KKG64315.1"/>
    </source>
</evidence>
<accession>A0A0F8J5W8</accession>
<dbReference type="AlphaFoldDB" id="A0A0F8J5W8"/>
<dbReference type="InterPro" id="IPR002125">
    <property type="entry name" value="CMP_dCMP_dom"/>
</dbReference>
<evidence type="ECO:0000313" key="13">
    <source>
        <dbReference type="Proteomes" id="UP000033835"/>
    </source>
</evidence>
<dbReference type="EMBL" id="JJQI01000064">
    <property type="protein sequence ID" value="KKH39421.1"/>
    <property type="molecule type" value="Genomic_DNA"/>
</dbReference>
<dbReference type="GO" id="GO:0008835">
    <property type="term" value="F:diaminohydroxyphosphoribosylaminopyrimidine deaminase activity"/>
    <property type="evidence" value="ECO:0007669"/>
    <property type="project" value="TreeGrafter"/>
</dbReference>
<evidence type="ECO:0000313" key="6">
    <source>
        <dbReference type="EMBL" id="KKG91058.1"/>
    </source>
</evidence>
<dbReference type="PROSITE" id="PS51747">
    <property type="entry name" value="CYT_DCMP_DEAMINASES_2"/>
    <property type="match status" value="1"/>
</dbReference>
<evidence type="ECO:0000313" key="11">
    <source>
        <dbReference type="EMBL" id="KKH39421.1"/>
    </source>
</evidence>
<dbReference type="PANTHER" id="PTHR11079">
    <property type="entry name" value="CYTOSINE DEAMINASE FAMILY MEMBER"/>
    <property type="match status" value="1"/>
</dbReference>
<comment type="caution">
    <text evidence="3">The sequence shown here is derived from an EMBL/GenBank/DDBJ whole genome shotgun (WGS) entry which is preliminary data.</text>
</comment>
<dbReference type="Proteomes" id="UP000034950">
    <property type="component" value="Unassembled WGS sequence"/>
</dbReference>
<dbReference type="Proteomes" id="UP000034259">
    <property type="component" value="Unassembled WGS sequence"/>
</dbReference>
<evidence type="ECO:0000313" key="22">
    <source>
        <dbReference type="Proteomes" id="UP000034672"/>
    </source>
</evidence>
<evidence type="ECO:0000313" key="16">
    <source>
        <dbReference type="Proteomes" id="UP000034259"/>
    </source>
</evidence>
<dbReference type="SUPFAM" id="SSF53927">
    <property type="entry name" value="Cytidine deaminase-like"/>
    <property type="match status" value="1"/>
</dbReference>
<sequence length="206" mass="23196">MTGDIRGLGEELLREIGLKEGFNNEEVIKWKSWLQSYSFCSDYTDDPYAWLTDVLALKSVDSGNYGVGSIIVDRDGENVAFGHNLMYSPSFRSDLHAEMVTLNYFEEKNPQITTLKDYTLYTSLESCPMCIIRLISAGINRVFHVSPDSIGGMADSINLMPPLWKELSESQVFAKASCSYELSKAATAIMLINADELLEILRKRRL</sequence>
<dbReference type="EMBL" id="JJPV01000084">
    <property type="protein sequence ID" value="KKG98472.1"/>
    <property type="molecule type" value="Genomic_DNA"/>
</dbReference>